<dbReference type="GO" id="GO:0016757">
    <property type="term" value="F:glycosyltransferase activity"/>
    <property type="evidence" value="ECO:0007669"/>
    <property type="project" value="UniProtKB-KW"/>
</dbReference>
<reference evidence="5 6" key="1">
    <citation type="submission" date="2020-08" db="EMBL/GenBank/DDBJ databases">
        <title>Genomic Encyclopedia of Type Strains, Phase IV (KMG-IV): sequencing the most valuable type-strain genomes for metagenomic binning, comparative biology and taxonomic classification.</title>
        <authorList>
            <person name="Goeker M."/>
        </authorList>
    </citation>
    <scope>NUCLEOTIDE SEQUENCE [LARGE SCALE GENOMIC DNA]</scope>
    <source>
        <strain evidence="5 6">DSM 16268</strain>
    </source>
</reference>
<evidence type="ECO:0000259" key="4">
    <source>
        <dbReference type="Pfam" id="PF00535"/>
    </source>
</evidence>
<accession>A0A7W9FP82</accession>
<dbReference type="CDD" id="cd00761">
    <property type="entry name" value="Glyco_tranf_GTA_type"/>
    <property type="match status" value="1"/>
</dbReference>
<comment type="caution">
    <text evidence="5">The sequence shown here is derived from an EMBL/GenBank/DDBJ whole genome shotgun (WGS) entry which is preliminary data.</text>
</comment>
<sequence>MLRALLQSFAECHTPPGVEPLFLIVENDHQARSRATIESLRPKLGGRQLVLVLETELGIPFGRNRAIDEALARGADLLAFVDDDEVVARDWLVHLVAEYRRSGADLIGGPVRIMPPDAGLGPMQRAIHRGVAARLARREAQMAAMARSGRPFRHTIVTNNWLARTTLFSDHGLRFDESLRHTGGSDAAFDEQVRARGLSKSWAPEALVFETLPAERLSFAYQFTRAKDQSKVSLRRKMARGEERVAFDVLVVVPLRLVGSLGLVLMLPFRPGLALVDLARSLGWTAGRVLGLCGSRSRLYERITGD</sequence>
<dbReference type="EMBL" id="JACHOO010000007">
    <property type="protein sequence ID" value="MBB5754289.1"/>
    <property type="molecule type" value="Genomic_DNA"/>
</dbReference>
<organism evidence="5 6">
    <name type="scientific">Prosthecomicrobium pneumaticum</name>
    <dbReference type="NCBI Taxonomy" id="81895"/>
    <lineage>
        <taxon>Bacteria</taxon>
        <taxon>Pseudomonadati</taxon>
        <taxon>Pseudomonadota</taxon>
        <taxon>Alphaproteobacteria</taxon>
        <taxon>Hyphomicrobiales</taxon>
        <taxon>Kaistiaceae</taxon>
        <taxon>Prosthecomicrobium</taxon>
    </lineage>
</organism>
<name>A0A7W9FP82_9HYPH</name>
<protein>
    <recommendedName>
        <fullName evidence="4">Glycosyltransferase 2-like domain-containing protein</fullName>
    </recommendedName>
</protein>
<keyword evidence="3" id="KW-0808">Transferase</keyword>
<evidence type="ECO:0000256" key="1">
    <source>
        <dbReference type="ARBA" id="ARBA00006739"/>
    </source>
</evidence>
<gene>
    <name evidence="5" type="ORF">GGQ63_003370</name>
</gene>
<evidence type="ECO:0000256" key="3">
    <source>
        <dbReference type="ARBA" id="ARBA00022679"/>
    </source>
</evidence>
<evidence type="ECO:0000313" key="6">
    <source>
        <dbReference type="Proteomes" id="UP000523821"/>
    </source>
</evidence>
<keyword evidence="6" id="KW-1185">Reference proteome</keyword>
<feature type="domain" description="Glycosyltransferase 2-like" evidence="4">
    <location>
        <begin position="23"/>
        <end position="124"/>
    </location>
</feature>
<evidence type="ECO:0000256" key="2">
    <source>
        <dbReference type="ARBA" id="ARBA00022676"/>
    </source>
</evidence>
<dbReference type="Proteomes" id="UP000523821">
    <property type="component" value="Unassembled WGS sequence"/>
</dbReference>
<dbReference type="Pfam" id="PF00535">
    <property type="entry name" value="Glycos_transf_2"/>
    <property type="match status" value="1"/>
</dbReference>
<dbReference type="AlphaFoldDB" id="A0A7W9FP82"/>
<dbReference type="InterPro" id="IPR001173">
    <property type="entry name" value="Glyco_trans_2-like"/>
</dbReference>
<evidence type="ECO:0000313" key="5">
    <source>
        <dbReference type="EMBL" id="MBB5754289.1"/>
    </source>
</evidence>
<proteinExistence type="inferred from homology"/>
<dbReference type="SUPFAM" id="SSF53448">
    <property type="entry name" value="Nucleotide-diphospho-sugar transferases"/>
    <property type="match status" value="1"/>
</dbReference>
<dbReference type="InterPro" id="IPR029044">
    <property type="entry name" value="Nucleotide-diphossugar_trans"/>
</dbReference>
<keyword evidence="2" id="KW-0328">Glycosyltransferase</keyword>
<dbReference type="RefSeq" id="WP_183857737.1">
    <property type="nucleotide sequence ID" value="NZ_JACHOO010000007.1"/>
</dbReference>
<dbReference type="Gene3D" id="3.90.550.10">
    <property type="entry name" value="Spore Coat Polysaccharide Biosynthesis Protein SpsA, Chain A"/>
    <property type="match status" value="1"/>
</dbReference>
<dbReference type="PANTHER" id="PTHR43179:SF12">
    <property type="entry name" value="GALACTOFURANOSYLTRANSFERASE GLFT2"/>
    <property type="match status" value="1"/>
</dbReference>
<dbReference type="PANTHER" id="PTHR43179">
    <property type="entry name" value="RHAMNOSYLTRANSFERASE WBBL"/>
    <property type="match status" value="1"/>
</dbReference>
<comment type="similarity">
    <text evidence="1">Belongs to the glycosyltransferase 2 family.</text>
</comment>